<dbReference type="RefSeq" id="WP_347919197.1">
    <property type="nucleotide sequence ID" value="NZ_JBDXMX010000002.1"/>
</dbReference>
<accession>A0ABV0IFG0</accession>
<evidence type="ECO:0000313" key="3">
    <source>
        <dbReference type="Proteomes" id="UP001484097"/>
    </source>
</evidence>
<sequence>METLHLVARNLLAAAGVFIGLGMLWSGDGSTGTVVVLVAAAA</sequence>
<feature type="transmembrane region" description="Helical" evidence="1">
    <location>
        <begin position="7"/>
        <end position="25"/>
    </location>
</feature>
<keyword evidence="1" id="KW-0812">Transmembrane</keyword>
<proteinExistence type="predicted"/>
<gene>
    <name evidence="2" type="ORF">ABDK96_04195</name>
</gene>
<evidence type="ECO:0000313" key="2">
    <source>
        <dbReference type="EMBL" id="MEO9246874.1"/>
    </source>
</evidence>
<protein>
    <submittedName>
        <fullName evidence="2">Uncharacterized protein</fullName>
    </submittedName>
</protein>
<keyword evidence="1" id="KW-0472">Membrane</keyword>
<evidence type="ECO:0000256" key="1">
    <source>
        <dbReference type="SAM" id="Phobius"/>
    </source>
</evidence>
<dbReference type="EMBL" id="JBDXMX010000002">
    <property type="protein sequence ID" value="MEO9246874.1"/>
    <property type="molecule type" value="Genomic_DNA"/>
</dbReference>
<keyword evidence="1" id="KW-1133">Transmembrane helix</keyword>
<dbReference type="Proteomes" id="UP001484097">
    <property type="component" value="Unassembled WGS sequence"/>
</dbReference>
<organism evidence="2 3">
    <name type="scientific">Citricoccus nitrophenolicus</name>
    <dbReference type="NCBI Taxonomy" id="863575"/>
    <lineage>
        <taxon>Bacteria</taxon>
        <taxon>Bacillati</taxon>
        <taxon>Actinomycetota</taxon>
        <taxon>Actinomycetes</taxon>
        <taxon>Micrococcales</taxon>
        <taxon>Micrococcaceae</taxon>
        <taxon>Citricoccus</taxon>
    </lineage>
</organism>
<comment type="caution">
    <text evidence="2">The sequence shown here is derived from an EMBL/GenBank/DDBJ whole genome shotgun (WGS) entry which is preliminary data.</text>
</comment>
<reference evidence="2 3" key="1">
    <citation type="submission" date="2024-05" db="EMBL/GenBank/DDBJ databases">
        <authorList>
            <person name="Yi C."/>
        </authorList>
    </citation>
    <scope>NUCLEOTIDE SEQUENCE [LARGE SCALE GENOMIC DNA]</scope>
    <source>
        <strain evidence="2 3">XS13</strain>
    </source>
</reference>
<name>A0ABV0IFG0_9MICC</name>
<keyword evidence="3" id="KW-1185">Reference proteome</keyword>